<dbReference type="InterPro" id="IPR054378">
    <property type="entry name" value="IgE-like_C"/>
</dbReference>
<reference evidence="3 4" key="1">
    <citation type="submission" date="2022-11" db="EMBL/GenBank/DDBJ databases">
        <title>Minimal conservation of predation-associated metabolite biosynthetic gene clusters underscores biosynthetic potential of Myxococcota including descriptions for ten novel species: Archangium lansinium sp. nov., Myxococcus landrumus sp. nov., Nannocystis bai.</title>
        <authorList>
            <person name="Ahearne A."/>
            <person name="Stevens C."/>
            <person name="Phillips K."/>
        </authorList>
    </citation>
    <scope>NUCLEOTIDE SEQUENCE [LARGE SCALE GENOMIC DNA]</scope>
    <source>
        <strain evidence="3 4">MIWBW</strain>
    </source>
</reference>
<proteinExistence type="predicted"/>
<comment type="caution">
    <text evidence="3">The sequence shown here is derived from an EMBL/GenBank/DDBJ whole genome shotgun (WGS) entry which is preliminary data.</text>
</comment>
<accession>A0ABT4A1G8</accession>
<dbReference type="Proteomes" id="UP001207654">
    <property type="component" value="Unassembled WGS sequence"/>
</dbReference>
<organism evidence="3 4">
    <name type="scientific">Archangium lansingense</name>
    <dbReference type="NCBI Taxonomy" id="2995310"/>
    <lineage>
        <taxon>Bacteria</taxon>
        <taxon>Pseudomonadati</taxon>
        <taxon>Myxococcota</taxon>
        <taxon>Myxococcia</taxon>
        <taxon>Myxococcales</taxon>
        <taxon>Cystobacterineae</taxon>
        <taxon>Archangiaceae</taxon>
        <taxon>Archangium</taxon>
    </lineage>
</organism>
<dbReference type="EMBL" id="JAPNKA010000001">
    <property type="protein sequence ID" value="MCY1075139.1"/>
    <property type="molecule type" value="Genomic_DNA"/>
</dbReference>
<evidence type="ECO:0000313" key="3">
    <source>
        <dbReference type="EMBL" id="MCY1075139.1"/>
    </source>
</evidence>
<feature type="domain" description="Type VI lipoprotein IgE-like C-terminal" evidence="2">
    <location>
        <begin position="41"/>
        <end position="125"/>
    </location>
</feature>
<gene>
    <name evidence="3" type="ORF">OV287_11610</name>
</gene>
<evidence type="ECO:0000256" key="1">
    <source>
        <dbReference type="SAM" id="MobiDB-lite"/>
    </source>
</evidence>
<feature type="region of interest" description="Disordered" evidence="1">
    <location>
        <begin position="134"/>
        <end position="161"/>
    </location>
</feature>
<dbReference type="Pfam" id="PF22361">
    <property type="entry name" value="IglE_N"/>
    <property type="match status" value="1"/>
</dbReference>
<name>A0ABT4A1G8_9BACT</name>
<sequence>MSTLLRSLAALATLVLGGCLPGHLSLSVKSPAGSNEGRPLYMLVRKVDAKQYASETYSEVAARVVDPDESVLQREVIYPGTLQNIRVKLPPESPVAVYFLFTTPDGPSWQVLLEPPVKSSLDIELEGNRIRAEVTSGPAIGAEPKPPELKPPELPAAGEKK</sequence>
<protein>
    <recommendedName>
        <fullName evidence="2">Type VI lipoprotein IgE-like C-terminal domain-containing protein</fullName>
    </recommendedName>
</protein>
<keyword evidence="4" id="KW-1185">Reference proteome</keyword>
<dbReference type="RefSeq" id="WP_267534088.1">
    <property type="nucleotide sequence ID" value="NZ_JAPNKA010000001.1"/>
</dbReference>
<evidence type="ECO:0000313" key="4">
    <source>
        <dbReference type="Proteomes" id="UP001207654"/>
    </source>
</evidence>
<evidence type="ECO:0000259" key="2">
    <source>
        <dbReference type="Pfam" id="PF22361"/>
    </source>
</evidence>
<dbReference type="PROSITE" id="PS51257">
    <property type="entry name" value="PROKAR_LIPOPROTEIN"/>
    <property type="match status" value="1"/>
</dbReference>